<feature type="region of interest" description="Disordered" evidence="1">
    <location>
        <begin position="248"/>
        <end position="269"/>
    </location>
</feature>
<gene>
    <name evidence="2" type="ORF">THAPS_10989</name>
</gene>
<keyword evidence="3" id="KW-1185">Reference proteome</keyword>
<dbReference type="RefSeq" id="XP_002295624.1">
    <property type="nucleotide sequence ID" value="XM_002295588.1"/>
</dbReference>
<dbReference type="InParanoid" id="B5YM33"/>
<accession>B5YM33</accession>
<organism evidence="2 3">
    <name type="scientific">Thalassiosira pseudonana</name>
    <name type="common">Marine diatom</name>
    <name type="synonym">Cyclotella nana</name>
    <dbReference type="NCBI Taxonomy" id="35128"/>
    <lineage>
        <taxon>Eukaryota</taxon>
        <taxon>Sar</taxon>
        <taxon>Stramenopiles</taxon>
        <taxon>Ochrophyta</taxon>
        <taxon>Bacillariophyta</taxon>
        <taxon>Coscinodiscophyceae</taxon>
        <taxon>Thalassiosirophycidae</taxon>
        <taxon>Thalassiosirales</taxon>
        <taxon>Thalassiosiraceae</taxon>
        <taxon>Thalassiosira</taxon>
    </lineage>
</organism>
<dbReference type="GeneID" id="7450880"/>
<protein>
    <submittedName>
        <fullName evidence="2">Uncharacterized protein</fullName>
    </submittedName>
</protein>
<dbReference type="AlphaFoldDB" id="B5YM33"/>
<reference evidence="2 3" key="2">
    <citation type="journal article" date="2008" name="Nature">
        <title>The Phaeodactylum genome reveals the evolutionary history of diatom genomes.</title>
        <authorList>
            <person name="Bowler C."/>
            <person name="Allen A.E."/>
            <person name="Badger J.H."/>
            <person name="Grimwood J."/>
            <person name="Jabbari K."/>
            <person name="Kuo A."/>
            <person name="Maheswari U."/>
            <person name="Martens C."/>
            <person name="Maumus F."/>
            <person name="Otillar R.P."/>
            <person name="Rayko E."/>
            <person name="Salamov A."/>
            <person name="Vandepoele K."/>
            <person name="Beszteri B."/>
            <person name="Gruber A."/>
            <person name="Heijde M."/>
            <person name="Katinka M."/>
            <person name="Mock T."/>
            <person name="Valentin K."/>
            <person name="Verret F."/>
            <person name="Berges J.A."/>
            <person name="Brownlee C."/>
            <person name="Cadoret J.P."/>
            <person name="Chiovitti A."/>
            <person name="Choi C.J."/>
            <person name="Coesel S."/>
            <person name="De Martino A."/>
            <person name="Detter J.C."/>
            <person name="Durkin C."/>
            <person name="Falciatore A."/>
            <person name="Fournet J."/>
            <person name="Haruta M."/>
            <person name="Huysman M.J."/>
            <person name="Jenkins B.D."/>
            <person name="Jiroutova K."/>
            <person name="Jorgensen R.E."/>
            <person name="Joubert Y."/>
            <person name="Kaplan A."/>
            <person name="Kroger N."/>
            <person name="Kroth P.G."/>
            <person name="La Roche J."/>
            <person name="Lindquist E."/>
            <person name="Lommer M."/>
            <person name="Martin-Jezequel V."/>
            <person name="Lopez P.J."/>
            <person name="Lucas S."/>
            <person name="Mangogna M."/>
            <person name="McGinnis K."/>
            <person name="Medlin L.K."/>
            <person name="Montsant A."/>
            <person name="Oudot-Le Secq M.P."/>
            <person name="Napoli C."/>
            <person name="Obornik M."/>
            <person name="Parker M.S."/>
            <person name="Petit J.L."/>
            <person name="Porcel B.M."/>
            <person name="Poulsen N."/>
            <person name="Robison M."/>
            <person name="Rychlewski L."/>
            <person name="Rynearson T.A."/>
            <person name="Schmutz J."/>
            <person name="Shapiro H."/>
            <person name="Siaut M."/>
            <person name="Stanley M."/>
            <person name="Sussman M.R."/>
            <person name="Taylor A.R."/>
            <person name="Vardi A."/>
            <person name="von Dassow P."/>
            <person name="Vyverman W."/>
            <person name="Willis A."/>
            <person name="Wyrwicz L.S."/>
            <person name="Rokhsar D.S."/>
            <person name="Weissenbach J."/>
            <person name="Armbrust E.V."/>
            <person name="Green B.R."/>
            <person name="Van de Peer Y."/>
            <person name="Grigoriev I.V."/>
        </authorList>
    </citation>
    <scope>NUCLEOTIDE SEQUENCE [LARGE SCALE GENOMIC DNA]</scope>
    <source>
        <strain evidence="2 3">CCMP1335</strain>
    </source>
</reference>
<dbReference type="Proteomes" id="UP000001449">
    <property type="component" value="Chromosome 18"/>
</dbReference>
<name>B5YM33_THAPS</name>
<dbReference type="HOGENOM" id="CLU_427339_0_0_1"/>
<feature type="compositionally biased region" description="Low complexity" evidence="1">
    <location>
        <begin position="26"/>
        <end position="50"/>
    </location>
</feature>
<evidence type="ECO:0000313" key="3">
    <source>
        <dbReference type="Proteomes" id="UP000001449"/>
    </source>
</evidence>
<evidence type="ECO:0000256" key="1">
    <source>
        <dbReference type="SAM" id="MobiDB-lite"/>
    </source>
</evidence>
<dbReference type="EMBL" id="CP001159">
    <property type="protein sequence ID" value="ACI64341.1"/>
    <property type="molecule type" value="Genomic_DNA"/>
</dbReference>
<reference evidence="2 3" key="1">
    <citation type="journal article" date="2004" name="Science">
        <title>The genome of the diatom Thalassiosira pseudonana: ecology, evolution, and metabolism.</title>
        <authorList>
            <person name="Armbrust E.V."/>
            <person name="Berges J.A."/>
            <person name="Bowler C."/>
            <person name="Green B.R."/>
            <person name="Martinez D."/>
            <person name="Putnam N.H."/>
            <person name="Zhou S."/>
            <person name="Allen A.E."/>
            <person name="Apt K.E."/>
            <person name="Bechner M."/>
            <person name="Brzezinski M.A."/>
            <person name="Chaal B.K."/>
            <person name="Chiovitti A."/>
            <person name="Davis A.K."/>
            <person name="Demarest M.S."/>
            <person name="Detter J.C."/>
            <person name="Glavina T."/>
            <person name="Goodstein D."/>
            <person name="Hadi M.Z."/>
            <person name="Hellsten U."/>
            <person name="Hildebrand M."/>
            <person name="Jenkins B.D."/>
            <person name="Jurka J."/>
            <person name="Kapitonov V.V."/>
            <person name="Kroger N."/>
            <person name="Lau W.W."/>
            <person name="Lane T.W."/>
            <person name="Larimer F.W."/>
            <person name="Lippmeier J.C."/>
            <person name="Lucas S."/>
            <person name="Medina M."/>
            <person name="Montsant A."/>
            <person name="Obornik M."/>
            <person name="Parker M.S."/>
            <person name="Palenik B."/>
            <person name="Pazour G.J."/>
            <person name="Richardson P.M."/>
            <person name="Rynearson T.A."/>
            <person name="Saito M.A."/>
            <person name="Schwartz D.C."/>
            <person name="Thamatrakoln K."/>
            <person name="Valentin K."/>
            <person name="Vardi A."/>
            <person name="Wilkerson F.P."/>
            <person name="Rokhsar D.S."/>
        </authorList>
    </citation>
    <scope>NUCLEOTIDE SEQUENCE [LARGE SCALE GENOMIC DNA]</scope>
    <source>
        <strain evidence="2 3">CCMP1335</strain>
    </source>
</reference>
<dbReference type="KEGG" id="tps:THAPS_10989"/>
<proteinExistence type="predicted"/>
<evidence type="ECO:0000313" key="2">
    <source>
        <dbReference type="EMBL" id="ACI64341.1"/>
    </source>
</evidence>
<sequence>MLSTSGVDFGTTDFQTKQVSNIYDGSSSSRNNSRPSTSSSSSKQRYTSSSAGYSSDTLDCGQTVAKTVISSNWSQVGAVIGDTRNSGMTLLTPWHCFFNPFVLFERCLNGDSRPRRDCFVSVECSSALLDSEYWPSWSYNEQFQGKQVEHTSEPNMFTPQLSFFRSSQVDDDDDAKPKARDQCPPKKLMRLTPLTVDSRVDSMIDSKNDGTMSSLNTLHRRADISVGFFTTETLDVIHSSNSDLAQLAGIPRSSDGNTPNDQKAAGIKRSLYKTPLVGRSRIDSESFRNTIGEVTCEKRSNSDDEVSPIESEAGFSALLSAEGRQLTFSAQSKPSSANAVNKRLAYDAGSGQRHMSILTPNVNKSNGDNEMNLFSHFGAETSHQGDGASMIKTIQSLVHKAFVASPAHINAADCYEDKEKTPTKIRSTLKKDELSRQHLYLRKSVSFIKALRKSGRKGKCLIQGWVALQQETSWKEITRSPRRSDFRYIVLLDDMPLLHIFSSKFQQKKSKAKKELLEGCISVDLSCDIGIGAKLASKELGNEICVFNEDTGKLICGMLPVPMPSDLFLDKHRSRLAKREVLARAFCNDSSVKMSFKDANVRPIQRALTQSTDRHALIDQNDASRHLLFVLSAAITFPPPR</sequence>
<dbReference type="eggNOG" id="ENOG502QZ67">
    <property type="taxonomic scope" value="Eukaryota"/>
</dbReference>
<dbReference type="PaxDb" id="35128-Thaps10989"/>
<feature type="region of interest" description="Disordered" evidence="1">
    <location>
        <begin position="20"/>
        <end position="55"/>
    </location>
</feature>